<accession>A0A818XX03</accession>
<gene>
    <name evidence="1" type="ORF">KIK155_LOCUS29223</name>
</gene>
<dbReference type="EMBL" id="CAJNYV010005412">
    <property type="protein sequence ID" value="CAF3742375.1"/>
    <property type="molecule type" value="Genomic_DNA"/>
</dbReference>
<name>A0A818XX03_9BILA</name>
<proteinExistence type="predicted"/>
<dbReference type="AlphaFoldDB" id="A0A818XX03"/>
<comment type="caution">
    <text evidence="1">The sequence shown here is derived from an EMBL/GenBank/DDBJ whole genome shotgun (WGS) entry which is preliminary data.</text>
</comment>
<sequence>MSDYVAQAKEDRDNLNKQRRHRYQYRKRLSNNITSFTKHRIKTLKAKKGKILPRKNDLFLKKQCFLCSTATSIVSARSRPVNSSQQTNIIDLFDPNLEFSQEQVFEEYIDDFLSEQDSPLSQNNDDDSDSISTNDDNIDTILIDQVDSELHSFTPISVKSAMLEFLQLIRQSQINKKQSEHFLSFIKSILPCPNQMPKNMNSLLKRLDVTDYFKKRTICILCEKELEKKQNLCNHCVKTEKKYIAHILDTDIHGLLANIVSRLALDIEEYKKLIFNPNQETKFDIPFAKVYQRLIQQHSTENLLTLLLHVDGIGLVKSSKLKLWICDASIIELPPELRYHRANVFLISMYIGYTEPNVNIWLKSSFHTLIGLKKTG</sequence>
<reference evidence="1" key="1">
    <citation type="submission" date="2021-02" db="EMBL/GenBank/DDBJ databases">
        <authorList>
            <person name="Nowell W R."/>
        </authorList>
    </citation>
    <scope>NUCLEOTIDE SEQUENCE</scope>
</reference>
<evidence type="ECO:0000313" key="2">
    <source>
        <dbReference type="Proteomes" id="UP000663865"/>
    </source>
</evidence>
<organism evidence="1 2">
    <name type="scientific">Rotaria socialis</name>
    <dbReference type="NCBI Taxonomy" id="392032"/>
    <lineage>
        <taxon>Eukaryota</taxon>
        <taxon>Metazoa</taxon>
        <taxon>Spiralia</taxon>
        <taxon>Gnathifera</taxon>
        <taxon>Rotifera</taxon>
        <taxon>Eurotatoria</taxon>
        <taxon>Bdelloidea</taxon>
        <taxon>Philodinida</taxon>
        <taxon>Philodinidae</taxon>
        <taxon>Rotaria</taxon>
    </lineage>
</organism>
<evidence type="ECO:0000313" key="1">
    <source>
        <dbReference type="EMBL" id="CAF3742375.1"/>
    </source>
</evidence>
<protein>
    <submittedName>
        <fullName evidence="1">Uncharacterized protein</fullName>
    </submittedName>
</protein>
<dbReference type="Proteomes" id="UP000663865">
    <property type="component" value="Unassembled WGS sequence"/>
</dbReference>